<keyword evidence="1" id="KW-0472">Membrane</keyword>
<keyword evidence="1" id="KW-0812">Transmembrane</keyword>
<dbReference type="PANTHER" id="PTHR15644:SF2">
    <property type="entry name" value="OSTEOPETROSIS-ASSOCIATED TRANSMEMBRANE PROTEIN 1"/>
    <property type="match status" value="1"/>
</dbReference>
<dbReference type="GO" id="GO:0005829">
    <property type="term" value="C:cytosol"/>
    <property type="evidence" value="ECO:0007669"/>
    <property type="project" value="TreeGrafter"/>
</dbReference>
<evidence type="ECO:0000256" key="2">
    <source>
        <dbReference type="SAM" id="SignalP"/>
    </source>
</evidence>
<dbReference type="STRING" id="6248.A0A0K0EH59"/>
<dbReference type="WBParaSite" id="SSTP_0000881600.1">
    <property type="protein sequence ID" value="SSTP_0000881600.1"/>
    <property type="gene ID" value="SSTP_0000881600"/>
</dbReference>
<dbReference type="Pfam" id="PF09777">
    <property type="entry name" value="OSTMP1"/>
    <property type="match status" value="1"/>
</dbReference>
<dbReference type="InterPro" id="IPR019172">
    <property type="entry name" value="Osteopetrosis-assoc_TM_1"/>
</dbReference>
<dbReference type="Proteomes" id="UP000035681">
    <property type="component" value="Unplaced"/>
</dbReference>
<evidence type="ECO:0000256" key="1">
    <source>
        <dbReference type="SAM" id="Phobius"/>
    </source>
</evidence>
<evidence type="ECO:0000313" key="3">
    <source>
        <dbReference type="Proteomes" id="UP000035681"/>
    </source>
</evidence>
<dbReference type="AlphaFoldDB" id="A0A0K0EH59"/>
<keyword evidence="2" id="KW-0732">Signal</keyword>
<protein>
    <submittedName>
        <fullName evidence="4 5">Osteopetrosis-associated transmembrane protein 1</fullName>
    </submittedName>
</protein>
<keyword evidence="3" id="KW-1185">Reference proteome</keyword>
<dbReference type="PANTHER" id="PTHR15644">
    <property type="entry name" value="OSTEOPETROSIS ASSOCIATED TRANSMEMBRANE PROTEIN 1"/>
    <property type="match status" value="1"/>
</dbReference>
<feature type="chain" id="PRO_5012452588" evidence="2">
    <location>
        <begin position="16"/>
        <end position="303"/>
    </location>
</feature>
<organism evidence="4">
    <name type="scientific">Strongyloides stercoralis</name>
    <name type="common">Threadworm</name>
    <dbReference type="NCBI Taxonomy" id="6248"/>
    <lineage>
        <taxon>Eukaryota</taxon>
        <taxon>Metazoa</taxon>
        <taxon>Ecdysozoa</taxon>
        <taxon>Nematoda</taxon>
        <taxon>Chromadorea</taxon>
        <taxon>Rhabditida</taxon>
        <taxon>Tylenchina</taxon>
        <taxon>Panagrolaimomorpha</taxon>
        <taxon>Strongyloidoidea</taxon>
        <taxon>Strongyloididae</taxon>
        <taxon>Strongyloides</taxon>
    </lineage>
</organism>
<evidence type="ECO:0000313" key="5">
    <source>
        <dbReference type="WBParaSite" id="TCONS_00015849.p1"/>
    </source>
</evidence>
<sequence>MFIFYLITTIITILAFICKGQKLREDWDLNSPCQPYIEKFSIAISQMTECAANFTSPPKVCTNCIDQYINFKELEYVIKNLNNVSSLDNTTCSQVVYGQYLLSYVKNMADSLTKQVWDLSRCDSCLIVQWNFEGGGSKIVYDSKTIDFQNKIFSWRNCASNKSSPEKDICKRCSQAFDSLFDYYWKIYSEPNDDFCVDVETTMNDTMNIWHNIWNCTDDSRKDRRYDSTMLLTTTSFFIFSIIVFYVGSFIQSERKPQRLENYSARPPIQVPRSRLLSSSTYNDSNSEHSYTNPNFTSIITED</sequence>
<evidence type="ECO:0000313" key="4">
    <source>
        <dbReference type="WBParaSite" id="SSTP_0000881600.1"/>
    </source>
</evidence>
<reference evidence="4" key="1">
    <citation type="submission" date="2015-08" db="UniProtKB">
        <authorList>
            <consortium name="WormBaseParasite"/>
        </authorList>
    </citation>
    <scope>IDENTIFICATION</scope>
</reference>
<dbReference type="WBParaSite" id="TCONS_00015849.p1">
    <property type="protein sequence ID" value="TCONS_00015849.p1"/>
    <property type="gene ID" value="XLOC_010606"/>
</dbReference>
<keyword evidence="1" id="KW-1133">Transmembrane helix</keyword>
<proteinExistence type="predicted"/>
<name>A0A0K0EH59_STRER</name>
<feature type="signal peptide" evidence="2">
    <location>
        <begin position="1"/>
        <end position="15"/>
    </location>
</feature>
<feature type="transmembrane region" description="Helical" evidence="1">
    <location>
        <begin position="230"/>
        <end position="251"/>
    </location>
</feature>
<accession>A0A0K0EH59</accession>